<accession>A0A9N9HJT1</accession>
<organism evidence="1 2">
    <name type="scientific">Dentiscutata erythropus</name>
    <dbReference type="NCBI Taxonomy" id="1348616"/>
    <lineage>
        <taxon>Eukaryota</taxon>
        <taxon>Fungi</taxon>
        <taxon>Fungi incertae sedis</taxon>
        <taxon>Mucoromycota</taxon>
        <taxon>Glomeromycotina</taxon>
        <taxon>Glomeromycetes</taxon>
        <taxon>Diversisporales</taxon>
        <taxon>Gigasporaceae</taxon>
        <taxon>Dentiscutata</taxon>
    </lineage>
</organism>
<protein>
    <submittedName>
        <fullName evidence="1">23558_t:CDS:1</fullName>
    </submittedName>
</protein>
<comment type="caution">
    <text evidence="1">The sequence shown here is derived from an EMBL/GenBank/DDBJ whole genome shotgun (WGS) entry which is preliminary data.</text>
</comment>
<gene>
    <name evidence="1" type="ORF">DERYTH_LOCUS12197</name>
</gene>
<keyword evidence="2" id="KW-1185">Reference proteome</keyword>
<dbReference type="AlphaFoldDB" id="A0A9N9HJT1"/>
<sequence>TFLNGAISNIAAAYTNGIDLTNRLVSMPNTHRGLYLAMRQVSYSLNPALQQYILENPMLTNVPAINNSRLQGQDKWH</sequence>
<dbReference type="Proteomes" id="UP000789405">
    <property type="component" value="Unassembled WGS sequence"/>
</dbReference>
<dbReference type="EMBL" id="CAJVPY010007869">
    <property type="protein sequence ID" value="CAG8688207.1"/>
    <property type="molecule type" value="Genomic_DNA"/>
</dbReference>
<proteinExistence type="predicted"/>
<name>A0A9N9HJT1_9GLOM</name>
<reference evidence="1" key="1">
    <citation type="submission" date="2021-06" db="EMBL/GenBank/DDBJ databases">
        <authorList>
            <person name="Kallberg Y."/>
            <person name="Tangrot J."/>
            <person name="Rosling A."/>
        </authorList>
    </citation>
    <scope>NUCLEOTIDE SEQUENCE</scope>
    <source>
        <strain evidence="1">MA453B</strain>
    </source>
</reference>
<feature type="non-terminal residue" evidence="1">
    <location>
        <position position="1"/>
    </location>
</feature>
<evidence type="ECO:0000313" key="1">
    <source>
        <dbReference type="EMBL" id="CAG8688207.1"/>
    </source>
</evidence>
<evidence type="ECO:0000313" key="2">
    <source>
        <dbReference type="Proteomes" id="UP000789405"/>
    </source>
</evidence>
<dbReference type="OrthoDB" id="774557at2759"/>